<evidence type="ECO:0000256" key="6">
    <source>
        <dbReference type="RuleBase" id="RU366058"/>
    </source>
</evidence>
<dbReference type="EMBL" id="RBIG01000003">
    <property type="protein sequence ID" value="RKQ68772.1"/>
    <property type="molecule type" value="Genomic_DNA"/>
</dbReference>
<proteinExistence type="inferred from homology"/>
<keyword evidence="3 6" id="KW-0812">Transmembrane</keyword>
<dbReference type="Proteomes" id="UP000277424">
    <property type="component" value="Unassembled WGS sequence"/>
</dbReference>
<dbReference type="AlphaFoldDB" id="A0A420WCZ9"/>
<evidence type="ECO:0000259" key="7">
    <source>
        <dbReference type="Pfam" id="PF09335"/>
    </source>
</evidence>
<keyword evidence="5 6" id="KW-0472">Membrane</keyword>
<feature type="domain" description="VTT" evidence="7">
    <location>
        <begin position="85"/>
        <end position="199"/>
    </location>
</feature>
<dbReference type="Pfam" id="PF09335">
    <property type="entry name" value="VTT_dom"/>
    <property type="match status" value="1"/>
</dbReference>
<evidence type="ECO:0000313" key="9">
    <source>
        <dbReference type="Proteomes" id="UP000277424"/>
    </source>
</evidence>
<evidence type="ECO:0000256" key="5">
    <source>
        <dbReference type="ARBA" id="ARBA00023136"/>
    </source>
</evidence>
<comment type="subcellular location">
    <subcellularLocation>
        <location evidence="1 6">Cell membrane</location>
        <topology evidence="1 6">Multi-pass membrane protein</topology>
    </subcellularLocation>
</comment>
<gene>
    <name evidence="8" type="ORF">BCL74_3255</name>
</gene>
<evidence type="ECO:0000256" key="4">
    <source>
        <dbReference type="ARBA" id="ARBA00022989"/>
    </source>
</evidence>
<comment type="similarity">
    <text evidence="6">Belongs to the TVP38/TMEM64 family.</text>
</comment>
<evidence type="ECO:0000256" key="1">
    <source>
        <dbReference type="ARBA" id="ARBA00004651"/>
    </source>
</evidence>
<dbReference type="InterPro" id="IPR032816">
    <property type="entry name" value="VTT_dom"/>
</dbReference>
<evidence type="ECO:0000256" key="3">
    <source>
        <dbReference type="ARBA" id="ARBA00022692"/>
    </source>
</evidence>
<comment type="caution">
    <text evidence="8">The sequence shown here is derived from an EMBL/GenBank/DDBJ whole genome shotgun (WGS) entry which is preliminary data.</text>
</comment>
<protein>
    <recommendedName>
        <fullName evidence="6">TVP38/TMEM64 family membrane protein</fullName>
    </recommendedName>
</protein>
<dbReference type="RefSeq" id="WP_244922303.1">
    <property type="nucleotide sequence ID" value="NZ_RBIG01000003.1"/>
</dbReference>
<sequence length="246" mass="26241">MAQTHGQDSREAGAGLLLRRFWPLLVLAVALTLFFALDLNRYCTIDAVRDNRDALMALVAEYGLLAALAYAVLYALFVAFSLPAATVLTLLAGFLFGTASGTLIVVAGATTGAVAVFLAARHMCQDALRRRAGPWLGRMQGGFNENAVSYMLVLRLVPLFPFFVVNIVPALLGVSLRVFALTTLVGIIPGSLVYVSVGNGLGALFERGGTPDLGLIFDMEILLPLLGLAALSLLPVGYKAWKRSQQ</sequence>
<reference evidence="8 9" key="1">
    <citation type="submission" date="2018-10" db="EMBL/GenBank/DDBJ databases">
        <title>Comparative analysis of microorganisms from saline springs in Andes Mountain Range, Colombia.</title>
        <authorList>
            <person name="Rubin E."/>
        </authorList>
    </citation>
    <scope>NUCLEOTIDE SEQUENCE [LARGE SCALE GENOMIC DNA]</scope>
    <source>
        <strain evidence="8 9">USBA 36</strain>
    </source>
</reference>
<organism evidence="8 9">
    <name type="scientific">Oceanibaculum indicum</name>
    <dbReference type="NCBI Taxonomy" id="526216"/>
    <lineage>
        <taxon>Bacteria</taxon>
        <taxon>Pseudomonadati</taxon>
        <taxon>Pseudomonadota</taxon>
        <taxon>Alphaproteobacteria</taxon>
        <taxon>Rhodospirillales</taxon>
        <taxon>Oceanibaculaceae</taxon>
        <taxon>Oceanibaculum</taxon>
    </lineage>
</organism>
<feature type="transmembrane region" description="Helical" evidence="6">
    <location>
        <begin position="178"/>
        <end position="201"/>
    </location>
</feature>
<feature type="transmembrane region" description="Helical" evidence="6">
    <location>
        <begin position="148"/>
        <end position="172"/>
    </location>
</feature>
<feature type="transmembrane region" description="Helical" evidence="6">
    <location>
        <begin position="20"/>
        <end position="37"/>
    </location>
</feature>
<feature type="transmembrane region" description="Helical" evidence="6">
    <location>
        <begin position="213"/>
        <end position="234"/>
    </location>
</feature>
<dbReference type="PANTHER" id="PTHR12677:SF59">
    <property type="entry name" value="GOLGI APPARATUS MEMBRANE PROTEIN TVP38-RELATED"/>
    <property type="match status" value="1"/>
</dbReference>
<keyword evidence="2 6" id="KW-1003">Cell membrane</keyword>
<keyword evidence="4 6" id="KW-1133">Transmembrane helix</keyword>
<feature type="transmembrane region" description="Helical" evidence="6">
    <location>
        <begin position="58"/>
        <end position="82"/>
    </location>
</feature>
<dbReference type="GO" id="GO:0005886">
    <property type="term" value="C:plasma membrane"/>
    <property type="evidence" value="ECO:0007669"/>
    <property type="project" value="UniProtKB-SubCell"/>
</dbReference>
<name>A0A420WCZ9_9PROT</name>
<accession>A0A420WCZ9</accession>
<feature type="transmembrane region" description="Helical" evidence="6">
    <location>
        <begin position="94"/>
        <end position="120"/>
    </location>
</feature>
<dbReference type="PANTHER" id="PTHR12677">
    <property type="entry name" value="GOLGI APPARATUS MEMBRANE PROTEIN TVP38-RELATED"/>
    <property type="match status" value="1"/>
</dbReference>
<evidence type="ECO:0000256" key="2">
    <source>
        <dbReference type="ARBA" id="ARBA00022475"/>
    </source>
</evidence>
<dbReference type="InterPro" id="IPR015414">
    <property type="entry name" value="TMEM64"/>
</dbReference>
<evidence type="ECO:0000313" key="8">
    <source>
        <dbReference type="EMBL" id="RKQ68772.1"/>
    </source>
</evidence>